<dbReference type="AlphaFoldDB" id="A0A7K7A5K3"/>
<name>A0A7K7A5K3_9AVES</name>
<comment type="caution">
    <text evidence="2">The sequence shown here is derived from an EMBL/GenBank/DDBJ whole genome shotgun (WGS) entry which is preliminary data.</text>
</comment>
<reference evidence="2 3" key="1">
    <citation type="submission" date="2019-09" db="EMBL/GenBank/DDBJ databases">
        <title>Bird 10,000 Genomes (B10K) Project - Family phase.</title>
        <authorList>
            <person name="Zhang G."/>
        </authorList>
    </citation>
    <scope>NUCLEOTIDE SEQUENCE [LARGE SCALE GENOMIC DNA]</scope>
    <source>
        <strain evidence="2">B10K-MSB-04</strain>
    </source>
</reference>
<dbReference type="PANTHER" id="PTHR19446">
    <property type="entry name" value="REVERSE TRANSCRIPTASES"/>
    <property type="match status" value="1"/>
</dbReference>
<evidence type="ECO:0000313" key="3">
    <source>
        <dbReference type="Proteomes" id="UP000538817"/>
    </source>
</evidence>
<sequence length="132" mass="14639">KAFDTVSHQHILHVLTQKGVDKHTVNTIRDLYTNCGTTIKLGGQCSERIRFLGGVKQGDPLSPLLFNLVLDPLLCSLERRGKGYRYGEQHITSLAIADDLVLLSDSWEGMCENVVMVEDFCHQSGLQVQAAN</sequence>
<dbReference type="SUPFAM" id="SSF56672">
    <property type="entry name" value="DNA/RNA polymerases"/>
    <property type="match status" value="1"/>
</dbReference>
<feature type="non-terminal residue" evidence="2">
    <location>
        <position position="132"/>
    </location>
</feature>
<keyword evidence="3" id="KW-1185">Reference proteome</keyword>
<gene>
    <name evidence="2" type="primary">Po21</name>
    <name evidence="2" type="ORF">NOTPEN_R14529</name>
</gene>
<proteinExistence type="predicted"/>
<dbReference type="EMBL" id="VZSG01000834">
    <property type="protein sequence ID" value="NWX91452.1"/>
    <property type="molecule type" value="Genomic_DNA"/>
</dbReference>
<evidence type="ECO:0000259" key="1">
    <source>
        <dbReference type="PROSITE" id="PS50878"/>
    </source>
</evidence>
<accession>A0A7K7A5K3</accession>
<feature type="non-terminal residue" evidence="2">
    <location>
        <position position="1"/>
    </location>
</feature>
<dbReference type="Pfam" id="PF00078">
    <property type="entry name" value="RVT_1"/>
    <property type="match status" value="1"/>
</dbReference>
<feature type="domain" description="Reverse transcriptase" evidence="1">
    <location>
        <begin position="1"/>
        <end position="132"/>
    </location>
</feature>
<dbReference type="PROSITE" id="PS50878">
    <property type="entry name" value="RT_POL"/>
    <property type="match status" value="1"/>
</dbReference>
<organism evidence="2 3">
    <name type="scientific">Nothoprocta pentlandii</name>
    <dbReference type="NCBI Taxonomy" id="2585814"/>
    <lineage>
        <taxon>Eukaryota</taxon>
        <taxon>Metazoa</taxon>
        <taxon>Chordata</taxon>
        <taxon>Craniata</taxon>
        <taxon>Vertebrata</taxon>
        <taxon>Euteleostomi</taxon>
        <taxon>Archelosauria</taxon>
        <taxon>Archosauria</taxon>
        <taxon>Dinosauria</taxon>
        <taxon>Saurischia</taxon>
        <taxon>Theropoda</taxon>
        <taxon>Coelurosauria</taxon>
        <taxon>Aves</taxon>
        <taxon>Palaeognathae</taxon>
        <taxon>Tinamiformes</taxon>
        <taxon>Tinamidae</taxon>
        <taxon>Nothoprocta</taxon>
    </lineage>
</organism>
<evidence type="ECO:0000313" key="2">
    <source>
        <dbReference type="EMBL" id="NWX91452.1"/>
    </source>
</evidence>
<protein>
    <submittedName>
        <fullName evidence="2">PO21 protein</fullName>
    </submittedName>
</protein>
<dbReference type="Proteomes" id="UP000538817">
    <property type="component" value="Unassembled WGS sequence"/>
</dbReference>
<dbReference type="InterPro" id="IPR043502">
    <property type="entry name" value="DNA/RNA_pol_sf"/>
</dbReference>
<dbReference type="InterPro" id="IPR000477">
    <property type="entry name" value="RT_dom"/>
</dbReference>